<comment type="similarity">
    <text evidence="1">Belongs to the AB hydrolase superfamily. Lipase family.</text>
</comment>
<evidence type="ECO:0000256" key="5">
    <source>
        <dbReference type="ARBA" id="ARBA00023098"/>
    </source>
</evidence>
<dbReference type="PANTHER" id="PTHR11005">
    <property type="entry name" value="LYSOSOMAL ACID LIPASE-RELATED"/>
    <property type="match status" value="1"/>
</dbReference>
<evidence type="ECO:0000256" key="1">
    <source>
        <dbReference type="ARBA" id="ARBA00010701"/>
    </source>
</evidence>
<dbReference type="FunFam" id="3.40.50.1820:FF:000057">
    <property type="entry name" value="Lipase"/>
    <property type="match status" value="1"/>
</dbReference>
<keyword evidence="2" id="KW-0732">Signal</keyword>
<dbReference type="InterPro" id="IPR000073">
    <property type="entry name" value="AB_hydrolase_1"/>
</dbReference>
<gene>
    <name evidence="9" type="primary">LOC108733096</name>
</gene>
<evidence type="ECO:0000313" key="9">
    <source>
        <dbReference type="RefSeq" id="XP_025837274.1"/>
    </source>
</evidence>
<keyword evidence="4" id="KW-0442">Lipid degradation</keyword>
<dbReference type="GeneID" id="108733096"/>
<evidence type="ECO:0000259" key="7">
    <source>
        <dbReference type="Pfam" id="PF00561"/>
    </source>
</evidence>
<evidence type="ECO:0000256" key="4">
    <source>
        <dbReference type="ARBA" id="ARBA00022963"/>
    </source>
</evidence>
<dbReference type="RefSeq" id="XP_025837274.1">
    <property type="nucleotide sequence ID" value="XM_025981489.1"/>
</dbReference>
<reference evidence="9" key="1">
    <citation type="submission" date="2025-08" db="UniProtKB">
        <authorList>
            <consortium name="RefSeq"/>
        </authorList>
    </citation>
    <scope>IDENTIFICATION</scope>
    <source>
        <tissue evidence="9">Entire body</tissue>
    </source>
</reference>
<dbReference type="Gene3D" id="3.40.50.1820">
    <property type="entry name" value="alpha/beta hydrolase"/>
    <property type="match status" value="1"/>
</dbReference>
<dbReference type="Pfam" id="PF00561">
    <property type="entry name" value="Abhydrolase_1"/>
    <property type="match status" value="1"/>
</dbReference>
<organism evidence="8 9">
    <name type="scientific">Agrilus planipennis</name>
    <name type="common">Emerald ash borer</name>
    <name type="synonym">Agrilus marcopoli</name>
    <dbReference type="NCBI Taxonomy" id="224129"/>
    <lineage>
        <taxon>Eukaryota</taxon>
        <taxon>Metazoa</taxon>
        <taxon>Ecdysozoa</taxon>
        <taxon>Arthropoda</taxon>
        <taxon>Hexapoda</taxon>
        <taxon>Insecta</taxon>
        <taxon>Pterygota</taxon>
        <taxon>Neoptera</taxon>
        <taxon>Endopterygota</taxon>
        <taxon>Coleoptera</taxon>
        <taxon>Polyphaga</taxon>
        <taxon>Elateriformia</taxon>
        <taxon>Buprestoidea</taxon>
        <taxon>Buprestidae</taxon>
        <taxon>Agrilinae</taxon>
        <taxon>Agrilus</taxon>
    </lineage>
</organism>
<evidence type="ECO:0000256" key="3">
    <source>
        <dbReference type="ARBA" id="ARBA00022801"/>
    </source>
</evidence>
<name>A0A7F5RMM0_AGRPL</name>
<dbReference type="GO" id="GO:0016787">
    <property type="term" value="F:hydrolase activity"/>
    <property type="evidence" value="ECO:0007669"/>
    <property type="project" value="UniProtKB-KW"/>
</dbReference>
<keyword evidence="8" id="KW-1185">Reference proteome</keyword>
<dbReference type="SUPFAM" id="SSF53474">
    <property type="entry name" value="alpha/beta-Hydrolases"/>
    <property type="match status" value="1"/>
</dbReference>
<dbReference type="GO" id="GO:0016042">
    <property type="term" value="P:lipid catabolic process"/>
    <property type="evidence" value="ECO:0007669"/>
    <property type="project" value="UniProtKB-KW"/>
</dbReference>
<dbReference type="FunCoup" id="A0A7F5RMM0">
    <property type="interactions" value="45"/>
</dbReference>
<accession>A0A7F5RMM0</accession>
<evidence type="ECO:0000313" key="8">
    <source>
        <dbReference type="Proteomes" id="UP000192223"/>
    </source>
</evidence>
<dbReference type="KEGG" id="apln:108733096"/>
<dbReference type="InParanoid" id="A0A7F5RMM0"/>
<proteinExistence type="inferred from homology"/>
<feature type="domain" description="AB hydrolase-1" evidence="7">
    <location>
        <begin position="116"/>
        <end position="406"/>
    </location>
</feature>
<dbReference type="AlphaFoldDB" id="A0A7F5RMM0"/>
<evidence type="ECO:0000256" key="2">
    <source>
        <dbReference type="ARBA" id="ARBA00022729"/>
    </source>
</evidence>
<sequence>MSRGGVGFTLKERLPTKTPLPQAVLGPVQLVLFSHIWGIKVVDEIIGEIWGNGQESGGRESDFLFGFGGYSAGRLCKCTCGDGVICLDGPFNKFDLKCDDTVCDGWDIYDVKKVVPILIVHGILGSSADWVLLGPEKGLAYILADAGYDVWMGNVRGNTYSRNHTCLDPKFWDFSWHEIGFYDLPAMIDYTLETTNNEKLFYVGHSQGTTAFYVMTSIKPEYNTKIRAQFSMAPVAYMNHIFSPFVRIFSFIRIPVRFLPRSELIANLAAVWCSDDSMSQFICRNALFAITGFNKKQTNDTMLPIIFGHSPAGSSTKQFLHFGQLVHSGKFQRYDYGYLGNFKKYGSLNPPSYDLSKSTAPVYLFYSTNDWLNSEEDVLKLESSLGNVKGKFLNPDPMWNHMDHIYGIDANNLIYNRILNLMQHH</sequence>
<keyword evidence="3" id="KW-0378">Hydrolase</keyword>
<dbReference type="InterPro" id="IPR029058">
    <property type="entry name" value="AB_hydrolase_fold"/>
</dbReference>
<protein>
    <submittedName>
        <fullName evidence="9">Lipase 3-like</fullName>
    </submittedName>
</protein>
<dbReference type="Proteomes" id="UP000192223">
    <property type="component" value="Unplaced"/>
</dbReference>
<keyword evidence="5" id="KW-0443">Lipid metabolism</keyword>
<keyword evidence="6" id="KW-0325">Glycoprotein</keyword>
<evidence type="ECO:0000256" key="6">
    <source>
        <dbReference type="ARBA" id="ARBA00023180"/>
    </source>
</evidence>
<dbReference type="OrthoDB" id="9974421at2759"/>